<protein>
    <submittedName>
        <fullName evidence="2">Uncharacterized protein</fullName>
    </submittedName>
</protein>
<sequence>MLLTLPALGPRSFLFLFVFLDAVIAIVVSPRVVTLCSSSNALADLTVAFTTLSCVPYLGSGISGLVVAALAALFLVVEVIVLAARTSIVAFFVLVGPDSLSTSQDANFFTSIIFCSVVAEGQFPHNAQPRLIAVLLPNQMRLNQTRNLGFVLRIVIRLAMWACFLLPNFTEWPAMVNTAPVFARKSIPRVRWSTFLLTTNSSRLKDISPIFASTVMLRLLSCDAPATIRMVWLLVSEFTMWGISPMKSSRMMLLVAPVSTTPVVARPPMVREATRVLPVISTVFGTASGGGFLRSMDSYTVIPRACICRPAVCRQQSFVRTPGRPQSQQNKTR</sequence>
<evidence type="ECO:0000313" key="3">
    <source>
        <dbReference type="Proteomes" id="UP000092460"/>
    </source>
</evidence>
<evidence type="ECO:0000256" key="1">
    <source>
        <dbReference type="SAM" id="Phobius"/>
    </source>
</evidence>
<organism evidence="2 3">
    <name type="scientific">Glossina palpalis gambiensis</name>
    <dbReference type="NCBI Taxonomy" id="67801"/>
    <lineage>
        <taxon>Eukaryota</taxon>
        <taxon>Metazoa</taxon>
        <taxon>Ecdysozoa</taxon>
        <taxon>Arthropoda</taxon>
        <taxon>Hexapoda</taxon>
        <taxon>Insecta</taxon>
        <taxon>Pterygota</taxon>
        <taxon>Neoptera</taxon>
        <taxon>Endopterygota</taxon>
        <taxon>Diptera</taxon>
        <taxon>Brachycera</taxon>
        <taxon>Muscomorpha</taxon>
        <taxon>Hippoboscoidea</taxon>
        <taxon>Glossinidae</taxon>
        <taxon>Glossina</taxon>
    </lineage>
</organism>
<dbReference type="AlphaFoldDB" id="A0A1B0AL34"/>
<feature type="transmembrane region" description="Helical" evidence="1">
    <location>
        <begin position="65"/>
        <end position="95"/>
    </location>
</feature>
<keyword evidence="1" id="KW-0812">Transmembrane</keyword>
<keyword evidence="3" id="KW-1185">Reference proteome</keyword>
<feature type="transmembrane region" description="Helical" evidence="1">
    <location>
        <begin position="150"/>
        <end position="169"/>
    </location>
</feature>
<dbReference type="EnsemblMetazoa" id="GPPI000537-RA">
    <property type="protein sequence ID" value="GPPI000537-PA"/>
    <property type="gene ID" value="GPPI000537"/>
</dbReference>
<name>A0A1B0AL34_9MUSC</name>
<keyword evidence="1" id="KW-0472">Membrane</keyword>
<dbReference type="VEuPathDB" id="VectorBase:GPPI000537"/>
<reference evidence="3" key="1">
    <citation type="submission" date="2015-01" db="EMBL/GenBank/DDBJ databases">
        <authorList>
            <person name="Aksoy S."/>
            <person name="Warren W."/>
            <person name="Wilson R.K."/>
        </authorList>
    </citation>
    <scope>NUCLEOTIDE SEQUENCE [LARGE SCALE GENOMIC DNA]</scope>
    <source>
        <strain evidence="3">IAEA</strain>
    </source>
</reference>
<reference evidence="2" key="2">
    <citation type="submission" date="2020-05" db="UniProtKB">
        <authorList>
            <consortium name="EnsemblMetazoa"/>
        </authorList>
    </citation>
    <scope>IDENTIFICATION</scope>
    <source>
        <strain evidence="2">IAEA</strain>
    </source>
</reference>
<dbReference type="Proteomes" id="UP000092460">
    <property type="component" value="Unassembled WGS sequence"/>
</dbReference>
<evidence type="ECO:0000313" key="2">
    <source>
        <dbReference type="EnsemblMetazoa" id="GPPI000537-PA"/>
    </source>
</evidence>
<dbReference type="EMBL" id="JXJN01029795">
    <property type="status" value="NOT_ANNOTATED_CDS"/>
    <property type="molecule type" value="Genomic_DNA"/>
</dbReference>
<accession>A0A1B0AL34</accession>
<keyword evidence="1" id="KW-1133">Transmembrane helix</keyword>
<feature type="transmembrane region" description="Helical" evidence="1">
    <location>
        <begin position="12"/>
        <end position="29"/>
    </location>
</feature>
<proteinExistence type="predicted"/>